<keyword evidence="3" id="KW-1185">Reference proteome</keyword>
<feature type="chain" id="PRO_5047012081" evidence="1">
    <location>
        <begin position="21"/>
        <end position="66"/>
    </location>
</feature>
<keyword evidence="1" id="KW-0732">Signal</keyword>
<evidence type="ECO:0000256" key="1">
    <source>
        <dbReference type="SAM" id="SignalP"/>
    </source>
</evidence>
<accession>A0ABR4QDS1</accession>
<evidence type="ECO:0000313" key="2">
    <source>
        <dbReference type="EMBL" id="KAL5107468.1"/>
    </source>
</evidence>
<name>A0ABR4QDS1_9CEST</name>
<organism evidence="2 3">
    <name type="scientific">Taenia crassiceps</name>
    <dbReference type="NCBI Taxonomy" id="6207"/>
    <lineage>
        <taxon>Eukaryota</taxon>
        <taxon>Metazoa</taxon>
        <taxon>Spiralia</taxon>
        <taxon>Lophotrochozoa</taxon>
        <taxon>Platyhelminthes</taxon>
        <taxon>Cestoda</taxon>
        <taxon>Eucestoda</taxon>
        <taxon>Cyclophyllidea</taxon>
        <taxon>Taeniidae</taxon>
        <taxon>Taenia</taxon>
    </lineage>
</organism>
<proteinExistence type="predicted"/>
<sequence length="66" mass="7419">MLLIGLNLCAFPIFLDNFAAVDPRYYSDEQRVLSVRVGGGVREGCQLVWKSMGQPFWLGSCRPVQL</sequence>
<feature type="signal peptide" evidence="1">
    <location>
        <begin position="1"/>
        <end position="20"/>
    </location>
</feature>
<evidence type="ECO:0000313" key="3">
    <source>
        <dbReference type="Proteomes" id="UP001651158"/>
    </source>
</evidence>
<reference evidence="2 3" key="1">
    <citation type="journal article" date="2022" name="Front. Cell. Infect. Microbiol.">
        <title>The Genomes of Two Strains of Taenia crassiceps the Animal Model for the Study of Human Cysticercosis.</title>
        <authorList>
            <person name="Bobes R.J."/>
            <person name="Estrada K."/>
            <person name="Rios-Valencia D.G."/>
            <person name="Calderon-Gallegos A."/>
            <person name="de la Torre P."/>
            <person name="Carrero J.C."/>
            <person name="Sanchez-Flores A."/>
            <person name="Laclette J.P."/>
        </authorList>
    </citation>
    <scope>NUCLEOTIDE SEQUENCE [LARGE SCALE GENOMIC DNA]</scope>
    <source>
        <strain evidence="2">WFUcys</strain>
    </source>
</reference>
<dbReference type="EMBL" id="JAKROA010000004">
    <property type="protein sequence ID" value="KAL5107468.1"/>
    <property type="molecule type" value="Genomic_DNA"/>
</dbReference>
<dbReference type="Proteomes" id="UP001651158">
    <property type="component" value="Unassembled WGS sequence"/>
</dbReference>
<comment type="caution">
    <text evidence="2">The sequence shown here is derived from an EMBL/GenBank/DDBJ whole genome shotgun (WGS) entry which is preliminary data.</text>
</comment>
<gene>
    <name evidence="2" type="ORF">TcWFU_002602</name>
</gene>
<protein>
    <submittedName>
        <fullName evidence="2">Uncharacterized protein</fullName>
    </submittedName>
</protein>